<dbReference type="PANTHER" id="PTHR31719">
    <property type="entry name" value="NAC TRANSCRIPTION FACTOR 56"/>
    <property type="match status" value="1"/>
</dbReference>
<keyword evidence="3" id="KW-0804">Transcription</keyword>
<keyword evidence="2" id="KW-0238">DNA-binding</keyword>
<dbReference type="PANTHER" id="PTHR31719:SF164">
    <property type="entry name" value="NAC DOMAIN-CONTAINING PROTEIN"/>
    <property type="match status" value="1"/>
</dbReference>
<accession>A0A896W375</accession>
<dbReference type="GO" id="GO:0048731">
    <property type="term" value="P:system development"/>
    <property type="evidence" value="ECO:0007669"/>
    <property type="project" value="TreeGrafter"/>
</dbReference>
<protein>
    <submittedName>
        <fullName evidence="6">NAC family transcription factor</fullName>
    </submittedName>
</protein>
<dbReference type="InterPro" id="IPR003441">
    <property type="entry name" value="NAC-dom"/>
</dbReference>
<dbReference type="AlphaFoldDB" id="A0A896W375"/>
<dbReference type="InterPro" id="IPR036093">
    <property type="entry name" value="NAC_dom_sf"/>
</dbReference>
<dbReference type="Gene3D" id="2.170.150.80">
    <property type="entry name" value="NAC domain"/>
    <property type="match status" value="1"/>
</dbReference>
<name>A0A896W375_MELAB</name>
<dbReference type="GO" id="GO:0003677">
    <property type="term" value="F:DNA binding"/>
    <property type="evidence" value="ECO:0007669"/>
    <property type="project" value="UniProtKB-KW"/>
</dbReference>
<proteinExistence type="predicted"/>
<dbReference type="GO" id="GO:0006355">
    <property type="term" value="P:regulation of DNA-templated transcription"/>
    <property type="evidence" value="ECO:0007669"/>
    <property type="project" value="InterPro"/>
</dbReference>
<evidence type="ECO:0000256" key="1">
    <source>
        <dbReference type="ARBA" id="ARBA00023015"/>
    </source>
</evidence>
<dbReference type="EMBL" id="MW302730">
    <property type="protein sequence ID" value="QSD99884.1"/>
    <property type="molecule type" value="Genomic_DNA"/>
</dbReference>
<reference evidence="6" key="1">
    <citation type="journal article" name="Plants (Basel)">
        <title>NAC and MYB Families and Lignin Biosynthesis-Related Members Identification and Expression Analysis in Melilotus albus.</title>
        <authorList>
            <person name="Chen L."/>
            <person name="Wu F."/>
            <person name="Zhang J."/>
        </authorList>
    </citation>
    <scope>NUCLEOTIDE SEQUENCE</scope>
</reference>
<evidence type="ECO:0000313" key="6">
    <source>
        <dbReference type="EMBL" id="QSD99884.1"/>
    </source>
</evidence>
<keyword evidence="4" id="KW-0539">Nucleus</keyword>
<organism evidence="6">
    <name type="scientific">Melilotus albus</name>
    <name type="common">White sweet clover</name>
    <name type="synonym">Melilotus officinalis subsp. albus</name>
    <dbReference type="NCBI Taxonomy" id="47082"/>
    <lineage>
        <taxon>Eukaryota</taxon>
        <taxon>Viridiplantae</taxon>
        <taxon>Streptophyta</taxon>
        <taxon>Embryophyta</taxon>
        <taxon>Tracheophyta</taxon>
        <taxon>Spermatophyta</taxon>
        <taxon>Magnoliopsida</taxon>
        <taxon>eudicotyledons</taxon>
        <taxon>Gunneridae</taxon>
        <taxon>Pentapetalae</taxon>
        <taxon>rosids</taxon>
        <taxon>fabids</taxon>
        <taxon>Fabales</taxon>
        <taxon>Fabaceae</taxon>
        <taxon>Papilionoideae</taxon>
        <taxon>50 kb inversion clade</taxon>
        <taxon>NPAAA clade</taxon>
        <taxon>Hologalegina</taxon>
        <taxon>IRL clade</taxon>
        <taxon>Trifolieae</taxon>
        <taxon>Melilotus</taxon>
    </lineage>
</organism>
<evidence type="ECO:0000256" key="4">
    <source>
        <dbReference type="ARBA" id="ARBA00023242"/>
    </source>
</evidence>
<evidence type="ECO:0000256" key="2">
    <source>
        <dbReference type="ARBA" id="ARBA00023125"/>
    </source>
</evidence>
<dbReference type="SUPFAM" id="SSF101941">
    <property type="entry name" value="NAC domain"/>
    <property type="match status" value="1"/>
</dbReference>
<gene>
    <name evidence="6" type="primary">EVM0030568.1</name>
</gene>
<feature type="domain" description="NAC" evidence="5">
    <location>
        <begin position="5"/>
        <end position="155"/>
    </location>
</feature>
<evidence type="ECO:0000259" key="5">
    <source>
        <dbReference type="PROSITE" id="PS51005"/>
    </source>
</evidence>
<evidence type="ECO:0000256" key="3">
    <source>
        <dbReference type="ARBA" id="ARBA00023163"/>
    </source>
</evidence>
<sequence length="315" mass="36422">MALNCRSNNNITPSDDELLRSFLYNKIHNKLVPNYITVLELDLFGTEKNPWKIWEDFSANSYCERDIYFFTTLKKKSATSKRWIRTIGIGTWEGEDTGTSIFAKKTKQLLGVKKRYRFEKSGTSEDGRWILHEYSLDKSLIHNASGNTVPRKYIIHEEPKIQSNGEHKRKKVVNSESEYKGKKEECMGNICPEETIVLGLKAPTKPVSIICVNNIWLGENIEQNSRNQLDSGNIKNKVVKSTNPTEAKFNKEDGDHIISEEEEEEEDGGDNMPWAERFSWQLRETNKGSLIEEEDVQMLPNNFYKDLLLENISFK</sequence>
<dbReference type="PROSITE" id="PS51005">
    <property type="entry name" value="NAC"/>
    <property type="match status" value="1"/>
</dbReference>
<dbReference type="Pfam" id="PF02365">
    <property type="entry name" value="NAM"/>
    <property type="match status" value="1"/>
</dbReference>
<keyword evidence="1" id="KW-0805">Transcription regulation</keyword>